<protein>
    <recommendedName>
        <fullName evidence="3">Methyltransferase domain-containing protein</fullName>
    </recommendedName>
</protein>
<proteinExistence type="predicted"/>
<dbReference type="Proteomes" id="UP000774617">
    <property type="component" value="Unassembled WGS sequence"/>
</dbReference>
<dbReference type="Pfam" id="PF13649">
    <property type="entry name" value="Methyltransf_25"/>
    <property type="match status" value="1"/>
</dbReference>
<dbReference type="InterPro" id="IPR029063">
    <property type="entry name" value="SAM-dependent_MTases_sf"/>
</dbReference>
<dbReference type="SUPFAM" id="SSF53335">
    <property type="entry name" value="S-adenosyl-L-methionine-dependent methyltransferases"/>
    <property type="match status" value="1"/>
</dbReference>
<feature type="domain" description="Methyltransferase" evidence="3">
    <location>
        <begin position="45"/>
        <end position="148"/>
    </location>
</feature>
<keyword evidence="1" id="KW-0489">Methyltransferase</keyword>
<reference evidence="4 5" key="1">
    <citation type="journal article" date="2021" name="Nat. Commun.">
        <title>Genetic determinants of endophytism in the Arabidopsis root mycobiome.</title>
        <authorList>
            <person name="Mesny F."/>
            <person name="Miyauchi S."/>
            <person name="Thiergart T."/>
            <person name="Pickel B."/>
            <person name="Atanasova L."/>
            <person name="Karlsson M."/>
            <person name="Huettel B."/>
            <person name="Barry K.W."/>
            <person name="Haridas S."/>
            <person name="Chen C."/>
            <person name="Bauer D."/>
            <person name="Andreopoulos W."/>
            <person name="Pangilinan J."/>
            <person name="LaButti K."/>
            <person name="Riley R."/>
            <person name="Lipzen A."/>
            <person name="Clum A."/>
            <person name="Drula E."/>
            <person name="Henrissat B."/>
            <person name="Kohler A."/>
            <person name="Grigoriev I.V."/>
            <person name="Martin F.M."/>
            <person name="Hacquard S."/>
        </authorList>
    </citation>
    <scope>NUCLEOTIDE SEQUENCE [LARGE SCALE GENOMIC DNA]</scope>
    <source>
        <strain evidence="4 5">MPI-SDFR-AT-0080</strain>
    </source>
</reference>
<evidence type="ECO:0000259" key="3">
    <source>
        <dbReference type="Pfam" id="PF13649"/>
    </source>
</evidence>
<organism evidence="4 5">
    <name type="scientific">Macrophomina phaseolina</name>
    <dbReference type="NCBI Taxonomy" id="35725"/>
    <lineage>
        <taxon>Eukaryota</taxon>
        <taxon>Fungi</taxon>
        <taxon>Dikarya</taxon>
        <taxon>Ascomycota</taxon>
        <taxon>Pezizomycotina</taxon>
        <taxon>Dothideomycetes</taxon>
        <taxon>Dothideomycetes incertae sedis</taxon>
        <taxon>Botryosphaeriales</taxon>
        <taxon>Botryosphaeriaceae</taxon>
        <taxon>Macrophomina</taxon>
    </lineage>
</organism>
<dbReference type="PANTHER" id="PTHR43861:SF1">
    <property type="entry name" value="TRANS-ACONITATE 2-METHYLTRANSFERASE"/>
    <property type="match status" value="1"/>
</dbReference>
<evidence type="ECO:0000256" key="2">
    <source>
        <dbReference type="ARBA" id="ARBA00022679"/>
    </source>
</evidence>
<dbReference type="EMBL" id="JAGTJR010000005">
    <property type="protein sequence ID" value="KAH7060827.1"/>
    <property type="molecule type" value="Genomic_DNA"/>
</dbReference>
<dbReference type="Gene3D" id="3.40.50.150">
    <property type="entry name" value="Vaccinia Virus protein VP39"/>
    <property type="match status" value="1"/>
</dbReference>
<evidence type="ECO:0000256" key="1">
    <source>
        <dbReference type="ARBA" id="ARBA00022603"/>
    </source>
</evidence>
<dbReference type="PANTHER" id="PTHR43861">
    <property type="entry name" value="TRANS-ACONITATE 2-METHYLTRANSFERASE-RELATED"/>
    <property type="match status" value="1"/>
</dbReference>
<dbReference type="CDD" id="cd02440">
    <property type="entry name" value="AdoMet_MTases"/>
    <property type="match status" value="1"/>
</dbReference>
<evidence type="ECO:0000313" key="4">
    <source>
        <dbReference type="EMBL" id="KAH7060827.1"/>
    </source>
</evidence>
<sequence>MNMTADQRNNKDQWSSEKYATSAAFVPLLTTKVLSYLNPSPTDRILDIGCGDGPLTAKIAATVPQGEVVGVDSSPSMIHTAQTQHSSTPNISFHIADATALPISASGPLAPSTFDKIFSNAALHWILRSPTTRHSVFRALHALLKPNGRLVFEMGGAGCVAEVHAALTGALVAFGYASSFAEARESSPWYFADVGAMRQLLEGAGFEVEVCEKEYRPTELTRNEGGGLAGWVRLMGDSFLRTVPEGEKREEVVQWVVEACRGACEREDGSWWLGYVRLRVVARKPPA</sequence>
<name>A0ABQ8GME6_9PEZI</name>
<dbReference type="InterPro" id="IPR041698">
    <property type="entry name" value="Methyltransf_25"/>
</dbReference>
<keyword evidence="2" id="KW-0808">Transferase</keyword>
<comment type="caution">
    <text evidence="4">The sequence shown here is derived from an EMBL/GenBank/DDBJ whole genome shotgun (WGS) entry which is preliminary data.</text>
</comment>
<keyword evidence="5" id="KW-1185">Reference proteome</keyword>
<accession>A0ABQ8GME6</accession>
<gene>
    <name evidence="4" type="ORF">B0J12DRAFT_345494</name>
</gene>
<evidence type="ECO:0000313" key="5">
    <source>
        <dbReference type="Proteomes" id="UP000774617"/>
    </source>
</evidence>